<dbReference type="RefSeq" id="WP_353980922.1">
    <property type="nucleotide sequence ID" value="NZ_CP159578.1"/>
</dbReference>
<gene>
    <name evidence="1" type="ORF">ABV408_02585</name>
</gene>
<name>A0AB74UFY4_9GAMM</name>
<reference evidence="1" key="1">
    <citation type="submission" date="2024-06" db="EMBL/GenBank/DDBJ databases">
        <title>Complete genome of Salinicola endophyticus HNIBRBA4755.</title>
        <authorList>
            <person name="Shin S.Y."/>
            <person name="Kang H."/>
            <person name="Song J."/>
        </authorList>
    </citation>
    <scope>NUCLEOTIDE SEQUENCE</scope>
    <source>
        <strain evidence="1">HNIBRBA4755</strain>
    </source>
</reference>
<evidence type="ECO:0000313" key="1">
    <source>
        <dbReference type="EMBL" id="XCJ80073.1"/>
    </source>
</evidence>
<dbReference type="EMBL" id="CP159578">
    <property type="protein sequence ID" value="XCJ80073.1"/>
    <property type="molecule type" value="Genomic_DNA"/>
</dbReference>
<proteinExistence type="predicted"/>
<protein>
    <submittedName>
        <fullName evidence="1">Uncharacterized protein</fullName>
    </submittedName>
</protein>
<accession>A0AB74UFY4</accession>
<organism evidence="1">
    <name type="scientific">Salinicola endophyticus</name>
    <dbReference type="NCBI Taxonomy" id="1949083"/>
    <lineage>
        <taxon>Bacteria</taxon>
        <taxon>Pseudomonadati</taxon>
        <taxon>Pseudomonadota</taxon>
        <taxon>Gammaproteobacteria</taxon>
        <taxon>Oceanospirillales</taxon>
        <taxon>Halomonadaceae</taxon>
        <taxon>Salinicola</taxon>
    </lineage>
</organism>
<dbReference type="AlphaFoldDB" id="A0AB74UFY4"/>
<sequence length="246" mass="27442">MLLRELARDNISFAKRVSGLEWLISVHYDTRVMLSCLHELGDFVGQDIINPIGSVDIPADVLDAMHAISNASNPTENETDLDRLQSMVRSNGKRFVAMAVFPQLTTNADYILAGLLVSYARLFLGAKNNSSRLQLKPEQVFGGKSDVRSCHDNLIDKRHGVYAHEEISTGYVRLNIAIGAEGDYSVKDNSGQQSLSFYPGVIPDFYKCLICLRDYLGGKILEDTAKLNSKLNDEYRELILEKLKPS</sequence>